<dbReference type="GO" id="GO:0015297">
    <property type="term" value="F:antiporter activity"/>
    <property type="evidence" value="ECO:0007669"/>
    <property type="project" value="InterPro"/>
</dbReference>
<sequence length="409" mass="41316">MVVVRAGRLPARAARQPEVIGEIVTGLLAGPVLIRLLGPGTFAALLPAPVLGTLKVIAEAGLALFMVGLAGHLRPGRAAARRARTGWLVAGSFLPACAAGLLLAGWILLTDDRAARGGAPLPAFLLAVAVCTSITAVPVLARILDDRGLMETGTGRDTLLAAIVIDAVAWLLLPVAVGLRSGDSGGFLRAAAVLGAGVLAAAALRALLARPAATRLAGRFPRAAALAVAGLALAMAFTMKEHGMTAIIGAVLAGLAVPSRTRREWVPAVAAVTRAGHALVPVFFVVGGVTVLTGALGSASPALIVLTTLLGVAGKALGGYCGARLGRYGHFDALRVGALMNTRGLTELIVLQVCHSAGVLTTALYLAFLVMALTTTALTGPALLAVDRAEHRRPPAPAREPAPARGNAA</sequence>
<dbReference type="PANTHER" id="PTHR32468">
    <property type="entry name" value="CATION/H + ANTIPORTER"/>
    <property type="match status" value="1"/>
</dbReference>
<name>A0A0K9XBV8_9ACTN</name>
<dbReference type="Pfam" id="PF00999">
    <property type="entry name" value="Na_H_Exchanger"/>
    <property type="match status" value="1"/>
</dbReference>
<evidence type="ECO:0000256" key="3">
    <source>
        <dbReference type="ARBA" id="ARBA00022692"/>
    </source>
</evidence>
<evidence type="ECO:0000256" key="2">
    <source>
        <dbReference type="ARBA" id="ARBA00022448"/>
    </source>
</evidence>
<dbReference type="GO" id="GO:0016020">
    <property type="term" value="C:membrane"/>
    <property type="evidence" value="ECO:0007669"/>
    <property type="project" value="UniProtKB-SubCell"/>
</dbReference>
<protein>
    <recommendedName>
        <fullName evidence="8">Cation/H+ exchanger transmembrane domain-containing protein</fullName>
    </recommendedName>
</protein>
<keyword evidence="4 7" id="KW-1133">Transmembrane helix</keyword>
<evidence type="ECO:0000256" key="4">
    <source>
        <dbReference type="ARBA" id="ARBA00022989"/>
    </source>
</evidence>
<feature type="transmembrane region" description="Helical" evidence="7">
    <location>
        <begin position="121"/>
        <end position="140"/>
    </location>
</feature>
<dbReference type="Proteomes" id="UP000037288">
    <property type="component" value="Unassembled WGS sequence"/>
</dbReference>
<dbReference type="PANTHER" id="PTHR32468:SF0">
    <property type="entry name" value="K(+)_H(+) ANTIPORTER 1"/>
    <property type="match status" value="1"/>
</dbReference>
<feature type="transmembrane region" description="Helical" evidence="7">
    <location>
        <begin position="271"/>
        <end position="296"/>
    </location>
</feature>
<evidence type="ECO:0000259" key="8">
    <source>
        <dbReference type="Pfam" id="PF00999"/>
    </source>
</evidence>
<organism evidence="9 10">
    <name type="scientific">Streptomyces caatingaensis</name>
    <dbReference type="NCBI Taxonomy" id="1678637"/>
    <lineage>
        <taxon>Bacteria</taxon>
        <taxon>Bacillati</taxon>
        <taxon>Actinomycetota</taxon>
        <taxon>Actinomycetes</taxon>
        <taxon>Kitasatosporales</taxon>
        <taxon>Streptomycetaceae</taxon>
        <taxon>Streptomyces</taxon>
    </lineage>
</organism>
<keyword evidence="10" id="KW-1185">Reference proteome</keyword>
<dbReference type="Gene3D" id="1.20.1530.20">
    <property type="match status" value="1"/>
</dbReference>
<keyword evidence="5" id="KW-0406">Ion transport</keyword>
<dbReference type="InterPro" id="IPR050794">
    <property type="entry name" value="CPA2_transporter"/>
</dbReference>
<keyword evidence="2" id="KW-0813">Transport</keyword>
<feature type="transmembrane region" description="Helical" evidence="7">
    <location>
        <begin position="363"/>
        <end position="386"/>
    </location>
</feature>
<feature type="transmembrane region" description="Helical" evidence="7">
    <location>
        <begin position="187"/>
        <end position="208"/>
    </location>
</feature>
<keyword evidence="3 7" id="KW-0812">Transmembrane</keyword>
<accession>A0A0K9XBV8</accession>
<dbReference type="AlphaFoldDB" id="A0A0K9XBV8"/>
<dbReference type="PATRIC" id="fig|1678637.3.peg.4403"/>
<evidence type="ECO:0000256" key="7">
    <source>
        <dbReference type="SAM" id="Phobius"/>
    </source>
</evidence>
<evidence type="ECO:0000256" key="1">
    <source>
        <dbReference type="ARBA" id="ARBA00004141"/>
    </source>
</evidence>
<feature type="transmembrane region" description="Helical" evidence="7">
    <location>
        <begin position="85"/>
        <end position="109"/>
    </location>
</feature>
<gene>
    <name evidence="9" type="ORF">AC230_20565</name>
</gene>
<feature type="transmembrane region" description="Helical" evidence="7">
    <location>
        <begin position="50"/>
        <end position="73"/>
    </location>
</feature>
<evidence type="ECO:0000313" key="10">
    <source>
        <dbReference type="Proteomes" id="UP000037288"/>
    </source>
</evidence>
<feature type="domain" description="Cation/H+ exchanger transmembrane" evidence="8">
    <location>
        <begin position="6"/>
        <end position="382"/>
    </location>
</feature>
<evidence type="ECO:0000256" key="6">
    <source>
        <dbReference type="ARBA" id="ARBA00023136"/>
    </source>
</evidence>
<evidence type="ECO:0000256" key="5">
    <source>
        <dbReference type="ARBA" id="ARBA00023065"/>
    </source>
</evidence>
<proteinExistence type="predicted"/>
<feature type="transmembrane region" description="Helical" evidence="7">
    <location>
        <begin position="220"/>
        <end position="237"/>
    </location>
</feature>
<dbReference type="EMBL" id="LFXA01000013">
    <property type="protein sequence ID" value="KNB50899.1"/>
    <property type="molecule type" value="Genomic_DNA"/>
</dbReference>
<evidence type="ECO:0000313" key="9">
    <source>
        <dbReference type="EMBL" id="KNB50899.1"/>
    </source>
</evidence>
<feature type="transmembrane region" description="Helical" evidence="7">
    <location>
        <begin position="243"/>
        <end position="259"/>
    </location>
</feature>
<dbReference type="InterPro" id="IPR006153">
    <property type="entry name" value="Cation/H_exchanger_TM"/>
</dbReference>
<comment type="caution">
    <text evidence="9">The sequence shown here is derived from an EMBL/GenBank/DDBJ whole genome shotgun (WGS) entry which is preliminary data.</text>
</comment>
<reference evidence="10" key="1">
    <citation type="submission" date="2015-07" db="EMBL/GenBank/DDBJ databases">
        <title>Draft genome sequence of Streptomyces sp. CMAA 1322, a bacterium isolated from Caatinga biome, from dry forest semiarid of Brazil.</title>
        <authorList>
            <person name="Santos S.N."/>
            <person name="Gacesa R."/>
            <person name="Taketani R.G."/>
            <person name="Long P.F."/>
            <person name="Melo I.S."/>
        </authorList>
    </citation>
    <scope>NUCLEOTIDE SEQUENCE [LARGE SCALE GENOMIC DNA]</scope>
    <source>
        <strain evidence="10">CMAA 1322</strain>
    </source>
</reference>
<keyword evidence="6 7" id="KW-0472">Membrane</keyword>
<feature type="transmembrane region" description="Helical" evidence="7">
    <location>
        <begin position="20"/>
        <end position="38"/>
    </location>
</feature>
<dbReference type="GO" id="GO:1902600">
    <property type="term" value="P:proton transmembrane transport"/>
    <property type="evidence" value="ECO:0007669"/>
    <property type="project" value="InterPro"/>
</dbReference>
<dbReference type="InterPro" id="IPR038770">
    <property type="entry name" value="Na+/solute_symporter_sf"/>
</dbReference>
<dbReference type="STRING" id="1678637.AC230_20565"/>
<feature type="transmembrane region" description="Helical" evidence="7">
    <location>
        <begin position="160"/>
        <end position="181"/>
    </location>
</feature>
<comment type="subcellular location">
    <subcellularLocation>
        <location evidence="1">Membrane</location>
        <topology evidence="1">Multi-pass membrane protein</topology>
    </subcellularLocation>
</comment>